<comment type="caution">
    <text evidence="1">The sequence shown here is derived from an EMBL/GenBank/DDBJ whole genome shotgun (WGS) entry which is preliminary data.</text>
</comment>
<evidence type="ECO:0000313" key="1">
    <source>
        <dbReference type="EMBL" id="TMS03843.1"/>
    </source>
</evidence>
<sequence length="192" mass="22162">MSVESYSALDETSLRALLDGTVDLDERRLIRSAIRDLRRREIEDMEAALASKRFRPTRLKQQEDKENQHRSESSDNLDVLSRKLQSIQDIDELTKMLRAAGEYEERKMIRAAIRQIRDEQQQATGFPAIGGKPSVWFLQASETERESHSERERIRSQIRELRGQQTQQSRELQRLGSNSGGMVLVLDHLAEG</sequence>
<name>A0ACD3Q9M8_LARCR</name>
<evidence type="ECO:0000313" key="2">
    <source>
        <dbReference type="Proteomes" id="UP000793456"/>
    </source>
</evidence>
<accession>A0ACD3Q9M8</accession>
<dbReference type="Proteomes" id="UP000793456">
    <property type="component" value="Chromosome XXII"/>
</dbReference>
<gene>
    <name evidence="1" type="ORF">E3U43_000732</name>
</gene>
<protein>
    <submittedName>
        <fullName evidence="1">Uncharacterized protein</fullName>
    </submittedName>
</protein>
<keyword evidence="2" id="KW-1185">Reference proteome</keyword>
<dbReference type="EMBL" id="CM011695">
    <property type="protein sequence ID" value="TMS03843.1"/>
    <property type="molecule type" value="Genomic_DNA"/>
</dbReference>
<proteinExistence type="predicted"/>
<organism evidence="1 2">
    <name type="scientific">Larimichthys crocea</name>
    <name type="common">Large yellow croaker</name>
    <name type="synonym">Pseudosciaena crocea</name>
    <dbReference type="NCBI Taxonomy" id="215358"/>
    <lineage>
        <taxon>Eukaryota</taxon>
        <taxon>Metazoa</taxon>
        <taxon>Chordata</taxon>
        <taxon>Craniata</taxon>
        <taxon>Vertebrata</taxon>
        <taxon>Euteleostomi</taxon>
        <taxon>Actinopterygii</taxon>
        <taxon>Neopterygii</taxon>
        <taxon>Teleostei</taxon>
        <taxon>Neoteleostei</taxon>
        <taxon>Acanthomorphata</taxon>
        <taxon>Eupercaria</taxon>
        <taxon>Sciaenidae</taxon>
        <taxon>Larimichthys</taxon>
    </lineage>
</organism>
<reference evidence="1" key="1">
    <citation type="submission" date="2018-11" db="EMBL/GenBank/DDBJ databases">
        <title>The sequence and de novo assembly of Larimichthys crocea genome using PacBio and Hi-C technologies.</title>
        <authorList>
            <person name="Xu P."/>
            <person name="Chen B."/>
            <person name="Zhou Z."/>
            <person name="Ke Q."/>
            <person name="Wu Y."/>
            <person name="Bai H."/>
            <person name="Pu F."/>
        </authorList>
    </citation>
    <scope>NUCLEOTIDE SEQUENCE</scope>
    <source>
        <tissue evidence="1">Muscle</tissue>
    </source>
</reference>